<dbReference type="GO" id="GO:0005829">
    <property type="term" value="C:cytosol"/>
    <property type="evidence" value="ECO:0007669"/>
    <property type="project" value="TreeGrafter"/>
</dbReference>
<evidence type="ECO:0000256" key="9">
    <source>
        <dbReference type="ARBA" id="ARBA00022842"/>
    </source>
</evidence>
<gene>
    <name evidence="13" type="primary">lysS</name>
    <name evidence="16" type="ordered locus">Dacet_1263</name>
</gene>
<comment type="cofactor">
    <cofactor evidence="13 14">
        <name>Mg(2+)</name>
        <dbReference type="ChEBI" id="CHEBI:18420"/>
    </cofactor>
    <text evidence="13 14">Binds 3 Mg(2+) ions per subunit.</text>
</comment>
<dbReference type="Gene3D" id="2.40.50.140">
    <property type="entry name" value="Nucleic acid-binding proteins"/>
    <property type="match status" value="1"/>
</dbReference>
<evidence type="ECO:0000256" key="13">
    <source>
        <dbReference type="HAMAP-Rule" id="MF_00252"/>
    </source>
</evidence>
<dbReference type="GO" id="GO:0005524">
    <property type="term" value="F:ATP binding"/>
    <property type="evidence" value="ECO:0007669"/>
    <property type="project" value="UniProtKB-UniRule"/>
</dbReference>
<dbReference type="PRINTS" id="PR00982">
    <property type="entry name" value="TRNASYNTHLYS"/>
</dbReference>
<dbReference type="InterPro" id="IPR045864">
    <property type="entry name" value="aa-tRNA-synth_II/BPL/LPL"/>
</dbReference>
<dbReference type="InterPro" id="IPR004365">
    <property type="entry name" value="NA-bd_OB_tRNA"/>
</dbReference>
<comment type="subunit">
    <text evidence="3 13">Homodimer.</text>
</comment>
<dbReference type="InParanoid" id="D4H7N6"/>
<dbReference type="FunCoup" id="D4H7N6">
    <property type="interactions" value="581"/>
</dbReference>
<evidence type="ECO:0000256" key="4">
    <source>
        <dbReference type="ARBA" id="ARBA00022490"/>
    </source>
</evidence>
<feature type="domain" description="Aminoacyl-transfer RNA synthetases class-II family profile" evidence="15">
    <location>
        <begin position="167"/>
        <end position="485"/>
    </location>
</feature>
<feature type="binding site" evidence="13">
    <location>
        <position position="404"/>
    </location>
    <ligand>
        <name>Mg(2+)</name>
        <dbReference type="ChEBI" id="CHEBI:18420"/>
        <label>2</label>
    </ligand>
</feature>
<keyword evidence="9 13" id="KW-0460">Magnesium</keyword>
<dbReference type="RefSeq" id="WP_013010557.1">
    <property type="nucleotide sequence ID" value="NC_013943.1"/>
</dbReference>
<dbReference type="InterPro" id="IPR004364">
    <property type="entry name" value="Aa-tRNA-synt_II"/>
</dbReference>
<dbReference type="CDD" id="cd00775">
    <property type="entry name" value="LysRS_core"/>
    <property type="match status" value="1"/>
</dbReference>
<dbReference type="InterPro" id="IPR002313">
    <property type="entry name" value="Lys-tRNA-ligase_II"/>
</dbReference>
<organism evidence="16 17">
    <name type="scientific">Denitrovibrio acetiphilus (strain DSM 12809 / NBRC 114555 / N2460)</name>
    <dbReference type="NCBI Taxonomy" id="522772"/>
    <lineage>
        <taxon>Bacteria</taxon>
        <taxon>Pseudomonadati</taxon>
        <taxon>Deferribacterota</taxon>
        <taxon>Deferribacteres</taxon>
        <taxon>Deferribacterales</taxon>
        <taxon>Geovibrionaceae</taxon>
        <taxon>Denitrovibrio</taxon>
    </lineage>
</organism>
<dbReference type="GO" id="GO:0000287">
    <property type="term" value="F:magnesium ion binding"/>
    <property type="evidence" value="ECO:0007669"/>
    <property type="project" value="UniProtKB-UniRule"/>
</dbReference>
<dbReference type="FunFam" id="2.40.50.140:FF:000024">
    <property type="entry name" value="Lysine--tRNA ligase"/>
    <property type="match status" value="1"/>
</dbReference>
<dbReference type="InterPro" id="IPR012340">
    <property type="entry name" value="NA-bd_OB-fold"/>
</dbReference>
<dbReference type="AlphaFoldDB" id="D4H7N6"/>
<dbReference type="EC" id="6.1.1.6" evidence="13"/>
<dbReference type="FunFam" id="3.30.930.10:FF:000001">
    <property type="entry name" value="Lysine--tRNA ligase"/>
    <property type="match status" value="1"/>
</dbReference>
<evidence type="ECO:0000256" key="14">
    <source>
        <dbReference type="RuleBase" id="RU000336"/>
    </source>
</evidence>
<evidence type="ECO:0000256" key="8">
    <source>
        <dbReference type="ARBA" id="ARBA00022840"/>
    </source>
</evidence>
<dbReference type="GO" id="GO:0004824">
    <property type="term" value="F:lysine-tRNA ligase activity"/>
    <property type="evidence" value="ECO:0007669"/>
    <property type="project" value="UniProtKB-UniRule"/>
</dbReference>
<dbReference type="NCBIfam" id="TIGR00499">
    <property type="entry name" value="lysS_bact"/>
    <property type="match status" value="1"/>
</dbReference>
<dbReference type="SUPFAM" id="SSF50249">
    <property type="entry name" value="Nucleic acid-binding proteins"/>
    <property type="match status" value="1"/>
</dbReference>
<dbReference type="KEGG" id="dap:Dacet_1263"/>
<dbReference type="HAMAP" id="MF_00252">
    <property type="entry name" value="Lys_tRNA_synth_class2"/>
    <property type="match status" value="1"/>
</dbReference>
<keyword evidence="11 13" id="KW-0030">Aminoacyl-tRNA synthetase</keyword>
<dbReference type="InterPro" id="IPR044136">
    <property type="entry name" value="Lys-tRNA-ligase_II_N"/>
</dbReference>
<keyword evidence="5 13" id="KW-0436">Ligase</keyword>
<dbReference type="Gene3D" id="3.30.930.10">
    <property type="entry name" value="Bira Bifunctional Protein, Domain 2"/>
    <property type="match status" value="1"/>
</dbReference>
<evidence type="ECO:0000256" key="2">
    <source>
        <dbReference type="ARBA" id="ARBA00008226"/>
    </source>
</evidence>
<dbReference type="PaxDb" id="522772-Dacet_1263"/>
<dbReference type="Proteomes" id="UP000002012">
    <property type="component" value="Chromosome"/>
</dbReference>
<dbReference type="STRING" id="522772.Dacet_1263"/>
<comment type="similarity">
    <text evidence="2 13">Belongs to the class-II aminoacyl-tRNA synthetase family.</text>
</comment>
<feature type="binding site" evidence="13">
    <location>
        <position position="404"/>
    </location>
    <ligand>
        <name>Mg(2+)</name>
        <dbReference type="ChEBI" id="CHEBI:18420"/>
        <label>1</label>
    </ligand>
</feature>
<dbReference type="HOGENOM" id="CLU_008255_6_0_0"/>
<reference evidence="16 17" key="1">
    <citation type="journal article" date="2010" name="Stand. Genomic Sci.">
        <title>Complete genome sequence of Denitrovibrio acetiphilus type strain (N2460).</title>
        <authorList>
            <person name="Kiss H."/>
            <person name="Lang E."/>
            <person name="Lapidus A."/>
            <person name="Copeland A."/>
            <person name="Nolan M."/>
            <person name="Glavina Del Rio T."/>
            <person name="Chen F."/>
            <person name="Lucas S."/>
            <person name="Tice H."/>
            <person name="Cheng J.F."/>
            <person name="Han C."/>
            <person name="Goodwin L."/>
            <person name="Pitluck S."/>
            <person name="Liolios K."/>
            <person name="Pati A."/>
            <person name="Ivanova N."/>
            <person name="Mavromatis K."/>
            <person name="Chen A."/>
            <person name="Palaniappan K."/>
            <person name="Land M."/>
            <person name="Hauser L."/>
            <person name="Chang Y.J."/>
            <person name="Jeffries C.D."/>
            <person name="Detter J.C."/>
            <person name="Brettin T."/>
            <person name="Spring S."/>
            <person name="Rohde M."/>
            <person name="Goker M."/>
            <person name="Woyke T."/>
            <person name="Bristow J."/>
            <person name="Eisen J.A."/>
            <person name="Markowitz V."/>
            <person name="Hugenholtz P."/>
            <person name="Kyrpides N.C."/>
            <person name="Klenk H.P."/>
        </authorList>
    </citation>
    <scope>NUCLEOTIDE SEQUENCE [LARGE SCALE GENOMIC DNA]</scope>
    <source>
        <strain evidence="17">DSM 12809 / NBRC 114555 / N2460</strain>
    </source>
</reference>
<keyword evidence="4 13" id="KW-0963">Cytoplasm</keyword>
<dbReference type="Pfam" id="PF00152">
    <property type="entry name" value="tRNA-synt_2"/>
    <property type="match status" value="1"/>
</dbReference>
<keyword evidence="7 13" id="KW-0547">Nucleotide-binding</keyword>
<keyword evidence="17" id="KW-1185">Reference proteome</keyword>
<dbReference type="EMBL" id="CP001968">
    <property type="protein sequence ID" value="ADD68035.1"/>
    <property type="molecule type" value="Genomic_DNA"/>
</dbReference>
<evidence type="ECO:0000256" key="3">
    <source>
        <dbReference type="ARBA" id="ARBA00011738"/>
    </source>
</evidence>
<feature type="binding site" evidence="13">
    <location>
        <position position="397"/>
    </location>
    <ligand>
        <name>Mg(2+)</name>
        <dbReference type="ChEBI" id="CHEBI:18420"/>
        <label>1</label>
    </ligand>
</feature>
<comment type="catalytic activity">
    <reaction evidence="12 13 14">
        <text>tRNA(Lys) + L-lysine + ATP = L-lysyl-tRNA(Lys) + AMP + diphosphate</text>
        <dbReference type="Rhea" id="RHEA:20792"/>
        <dbReference type="Rhea" id="RHEA-COMP:9696"/>
        <dbReference type="Rhea" id="RHEA-COMP:9697"/>
        <dbReference type="ChEBI" id="CHEBI:30616"/>
        <dbReference type="ChEBI" id="CHEBI:32551"/>
        <dbReference type="ChEBI" id="CHEBI:33019"/>
        <dbReference type="ChEBI" id="CHEBI:78442"/>
        <dbReference type="ChEBI" id="CHEBI:78529"/>
        <dbReference type="ChEBI" id="CHEBI:456215"/>
        <dbReference type="EC" id="6.1.1.6"/>
    </reaction>
</comment>
<evidence type="ECO:0000259" key="15">
    <source>
        <dbReference type="PROSITE" id="PS50862"/>
    </source>
</evidence>
<dbReference type="NCBIfam" id="NF001756">
    <property type="entry name" value="PRK00484.1"/>
    <property type="match status" value="1"/>
</dbReference>
<protein>
    <recommendedName>
        <fullName evidence="13">Lysine--tRNA ligase</fullName>
        <ecNumber evidence="13">6.1.1.6</ecNumber>
    </recommendedName>
    <alternativeName>
        <fullName evidence="13">Lysyl-tRNA synthetase</fullName>
        <shortName evidence="13">LysRS</shortName>
    </alternativeName>
</protein>
<comment type="subcellular location">
    <subcellularLocation>
        <location evidence="1 13">Cytoplasm</location>
    </subcellularLocation>
</comment>
<keyword evidence="8 13" id="KW-0067">ATP-binding</keyword>
<evidence type="ECO:0000313" key="17">
    <source>
        <dbReference type="Proteomes" id="UP000002012"/>
    </source>
</evidence>
<evidence type="ECO:0000313" key="16">
    <source>
        <dbReference type="EMBL" id="ADD68035.1"/>
    </source>
</evidence>
<evidence type="ECO:0000256" key="7">
    <source>
        <dbReference type="ARBA" id="ARBA00022741"/>
    </source>
</evidence>
<dbReference type="GO" id="GO:0000049">
    <property type="term" value="F:tRNA binding"/>
    <property type="evidence" value="ECO:0007669"/>
    <property type="project" value="TreeGrafter"/>
</dbReference>
<dbReference type="InterPro" id="IPR006195">
    <property type="entry name" value="aa-tRNA-synth_II"/>
</dbReference>
<dbReference type="GO" id="GO:0042803">
    <property type="term" value="F:protein homodimerization activity"/>
    <property type="evidence" value="ECO:0007669"/>
    <property type="project" value="UniProtKB-ARBA"/>
</dbReference>
<evidence type="ECO:0000256" key="1">
    <source>
        <dbReference type="ARBA" id="ARBA00004496"/>
    </source>
</evidence>
<dbReference type="eggNOG" id="COG1190">
    <property type="taxonomic scope" value="Bacteria"/>
</dbReference>
<evidence type="ECO:0000256" key="6">
    <source>
        <dbReference type="ARBA" id="ARBA00022723"/>
    </source>
</evidence>
<dbReference type="PANTHER" id="PTHR42918">
    <property type="entry name" value="LYSYL-TRNA SYNTHETASE"/>
    <property type="match status" value="1"/>
</dbReference>
<accession>D4H7N6</accession>
<evidence type="ECO:0000256" key="11">
    <source>
        <dbReference type="ARBA" id="ARBA00023146"/>
    </source>
</evidence>
<dbReference type="CDD" id="cd04322">
    <property type="entry name" value="LysRS_N"/>
    <property type="match status" value="1"/>
</dbReference>
<evidence type="ECO:0000256" key="10">
    <source>
        <dbReference type="ARBA" id="ARBA00022917"/>
    </source>
</evidence>
<sequence length="489" mass="56674">MEQHRLDKLEKIKEQNQQPYVNFHKVEHDIIDVVEKYKNVEKENLPEQTVIFDVAGRIMAMREFGKTAFMTIKDRTGSVQVYVKKGEISDEDHAIFKTSDVGDIIGIKGFLFKTKTDELTICAKQYKMLTKALRDLPEKWHGLKDVETRYRQRYVDLIVNDEVKETFRKRSLIIQKVREFFIGRDFLEVETPMMHPIVGGATAKPFETHHNALDMPLFLRIAPELYLKRLVIGGFERIFELNRNFRNEGLSTRHNPEFTMVEWYNAYNDYHGLMDMIEEMICGIAVSLNGKEKLTYKEKEMNLKRPWARMTMHDAICSMTDITPEMLKDRASAEAAAKKAGIHVDNSWGKGKIIMEIFEELCEHELFNPTFIIDYPKEVSPLAKSKADDPETTERFELFMGGFELANGFNELNDPMDQKERFEKQVAAKEAGDEEAQMMDTDYIRALEYGLPPTAGAGLGIDRLVILFTDSQSIRDVLLFPHMRPEDID</sequence>
<proteinExistence type="inferred from homology"/>
<dbReference type="InterPro" id="IPR018149">
    <property type="entry name" value="Lys-tRNA-synth_II_C"/>
</dbReference>
<dbReference type="PANTHER" id="PTHR42918:SF15">
    <property type="entry name" value="LYSINE--TRNA LIGASE, CHLOROPLASTIC_MITOCHONDRIAL"/>
    <property type="match status" value="1"/>
</dbReference>
<dbReference type="SUPFAM" id="SSF55681">
    <property type="entry name" value="Class II aaRS and biotin synthetases"/>
    <property type="match status" value="1"/>
</dbReference>
<evidence type="ECO:0000256" key="12">
    <source>
        <dbReference type="ARBA" id="ARBA00048573"/>
    </source>
</evidence>
<dbReference type="OrthoDB" id="9802326at2"/>
<keyword evidence="6 13" id="KW-0479">Metal-binding</keyword>
<name>D4H7N6_DENA2</name>
<evidence type="ECO:0000256" key="5">
    <source>
        <dbReference type="ARBA" id="ARBA00022598"/>
    </source>
</evidence>
<dbReference type="GO" id="GO:0006430">
    <property type="term" value="P:lysyl-tRNA aminoacylation"/>
    <property type="evidence" value="ECO:0007669"/>
    <property type="project" value="UniProtKB-UniRule"/>
</dbReference>
<keyword evidence="10 13" id="KW-0648">Protein biosynthesis</keyword>
<dbReference type="Pfam" id="PF01336">
    <property type="entry name" value="tRNA_anti-codon"/>
    <property type="match status" value="1"/>
</dbReference>
<dbReference type="PROSITE" id="PS50862">
    <property type="entry name" value="AA_TRNA_LIGASE_II"/>
    <property type="match status" value="1"/>
</dbReference>